<protein>
    <submittedName>
        <fullName evidence="1">Uncharacterized protein</fullName>
    </submittedName>
</protein>
<dbReference type="EMBL" id="FN595227">
    <property type="protein sequence ID" value="CBI19182.3"/>
    <property type="molecule type" value="Genomic_DNA"/>
</dbReference>
<gene>
    <name evidence="1" type="ordered locus">VIT_18s0001g06130</name>
</gene>
<accession>E0CRM8</accession>
<sequence>MTLEVAWLYQRVTEGQTWLSPLSRLTHLSSILHGRCLMLFIGDVQQIQYLHNYQLFTFKQSKIPNDI</sequence>
<dbReference type="InParanoid" id="E0CRM8"/>
<dbReference type="HOGENOM" id="CLU_2817672_0_0_1"/>
<dbReference type="PaxDb" id="29760-VIT_18s0001g06130.t01"/>
<reference evidence="2" key="1">
    <citation type="journal article" date="2007" name="Nature">
        <title>The grapevine genome sequence suggests ancestral hexaploidization in major angiosperm phyla.</title>
        <authorList>
            <consortium name="The French-Italian Public Consortium for Grapevine Genome Characterization."/>
            <person name="Jaillon O."/>
            <person name="Aury J.-M."/>
            <person name="Noel B."/>
            <person name="Policriti A."/>
            <person name="Clepet C."/>
            <person name="Casagrande A."/>
            <person name="Choisne N."/>
            <person name="Aubourg S."/>
            <person name="Vitulo N."/>
            <person name="Jubin C."/>
            <person name="Vezzi A."/>
            <person name="Legeai F."/>
            <person name="Hugueney P."/>
            <person name="Dasilva C."/>
            <person name="Horner D."/>
            <person name="Mica E."/>
            <person name="Jublot D."/>
            <person name="Poulain J."/>
            <person name="Bruyere C."/>
            <person name="Billault A."/>
            <person name="Segurens B."/>
            <person name="Gouyvenoux M."/>
            <person name="Ugarte E."/>
            <person name="Cattonaro F."/>
            <person name="Anthouard V."/>
            <person name="Vico V."/>
            <person name="Del Fabbro C."/>
            <person name="Alaux M."/>
            <person name="Di Gaspero G."/>
            <person name="Dumas V."/>
            <person name="Felice N."/>
            <person name="Paillard S."/>
            <person name="Juman I."/>
            <person name="Moroldo M."/>
            <person name="Scalabrin S."/>
            <person name="Canaguier A."/>
            <person name="Le Clainche I."/>
            <person name="Malacrida G."/>
            <person name="Durand E."/>
            <person name="Pesole G."/>
            <person name="Laucou V."/>
            <person name="Chatelet P."/>
            <person name="Merdinoglu D."/>
            <person name="Delledonne M."/>
            <person name="Pezzotti M."/>
            <person name="Lecharny A."/>
            <person name="Scarpelli C."/>
            <person name="Artiguenave F."/>
            <person name="Pe M.E."/>
            <person name="Valle G."/>
            <person name="Morgante M."/>
            <person name="Caboche M."/>
            <person name="Adam-Blondon A.-F."/>
            <person name="Weissenbach J."/>
            <person name="Quetier F."/>
            <person name="Wincker P."/>
        </authorList>
    </citation>
    <scope>NUCLEOTIDE SEQUENCE [LARGE SCALE GENOMIC DNA]</scope>
    <source>
        <strain evidence="2">cv. Pinot noir / PN40024</strain>
    </source>
</reference>
<organism evidence="1 2">
    <name type="scientific">Vitis vinifera</name>
    <name type="common">Grape</name>
    <dbReference type="NCBI Taxonomy" id="29760"/>
    <lineage>
        <taxon>Eukaryota</taxon>
        <taxon>Viridiplantae</taxon>
        <taxon>Streptophyta</taxon>
        <taxon>Embryophyta</taxon>
        <taxon>Tracheophyta</taxon>
        <taxon>Spermatophyta</taxon>
        <taxon>Magnoliopsida</taxon>
        <taxon>eudicotyledons</taxon>
        <taxon>Gunneridae</taxon>
        <taxon>Pentapetalae</taxon>
        <taxon>rosids</taxon>
        <taxon>Vitales</taxon>
        <taxon>Vitaceae</taxon>
        <taxon>Viteae</taxon>
        <taxon>Vitis</taxon>
    </lineage>
</organism>
<dbReference type="AlphaFoldDB" id="E0CRM8"/>
<evidence type="ECO:0000313" key="2">
    <source>
        <dbReference type="Proteomes" id="UP000009183"/>
    </source>
</evidence>
<keyword evidence="2" id="KW-1185">Reference proteome</keyword>
<dbReference type="Proteomes" id="UP000009183">
    <property type="component" value="Chromosome 18"/>
</dbReference>
<name>E0CRM8_VITVI</name>
<evidence type="ECO:0000313" key="1">
    <source>
        <dbReference type="EMBL" id="CBI19182.3"/>
    </source>
</evidence>
<proteinExistence type="predicted"/>